<keyword evidence="3 6" id="KW-0812">Transmembrane</keyword>
<accession>A0A8J6MC18</accession>
<gene>
    <name evidence="7" type="ORF">H8S11_00825</name>
</gene>
<evidence type="ECO:0000256" key="6">
    <source>
        <dbReference type="RuleBase" id="RU363041"/>
    </source>
</evidence>
<dbReference type="PANTHER" id="PTHR43701">
    <property type="entry name" value="MEMBRANE TRANSPORTER PROTEIN MJ0441-RELATED"/>
    <property type="match status" value="1"/>
</dbReference>
<keyword evidence="6" id="KW-1003">Cell membrane</keyword>
<dbReference type="InterPro" id="IPR051598">
    <property type="entry name" value="TSUP/Inactive_protease-like"/>
</dbReference>
<dbReference type="RefSeq" id="WP_147571675.1">
    <property type="nucleotide sequence ID" value="NZ_JACOPO010000001.1"/>
</dbReference>
<dbReference type="GO" id="GO:0005886">
    <property type="term" value="C:plasma membrane"/>
    <property type="evidence" value="ECO:0007669"/>
    <property type="project" value="UniProtKB-SubCell"/>
</dbReference>
<comment type="caution">
    <text evidence="7">The sequence shown here is derived from an EMBL/GenBank/DDBJ whole genome shotgun (WGS) entry which is preliminary data.</text>
</comment>
<feature type="transmembrane region" description="Helical" evidence="6">
    <location>
        <begin position="72"/>
        <end position="92"/>
    </location>
</feature>
<organism evidence="7 8">
    <name type="scientific">Flintibacter hominis</name>
    <dbReference type="NCBI Taxonomy" id="2763048"/>
    <lineage>
        <taxon>Bacteria</taxon>
        <taxon>Bacillati</taxon>
        <taxon>Bacillota</taxon>
        <taxon>Clostridia</taxon>
        <taxon>Eubacteriales</taxon>
        <taxon>Flintibacter</taxon>
    </lineage>
</organism>
<reference evidence="7" key="1">
    <citation type="submission" date="2020-08" db="EMBL/GenBank/DDBJ databases">
        <title>Genome public.</title>
        <authorList>
            <person name="Liu C."/>
            <person name="Sun Q."/>
        </authorList>
    </citation>
    <scope>NUCLEOTIDE SEQUENCE</scope>
    <source>
        <strain evidence="7">NSJ-23</strain>
    </source>
</reference>
<evidence type="ECO:0000256" key="1">
    <source>
        <dbReference type="ARBA" id="ARBA00004141"/>
    </source>
</evidence>
<evidence type="ECO:0000256" key="4">
    <source>
        <dbReference type="ARBA" id="ARBA00022989"/>
    </source>
</evidence>
<dbReference type="InterPro" id="IPR002781">
    <property type="entry name" value="TM_pro_TauE-like"/>
</dbReference>
<dbReference type="Pfam" id="PF01925">
    <property type="entry name" value="TauE"/>
    <property type="match status" value="1"/>
</dbReference>
<dbReference type="PANTHER" id="PTHR43701:SF2">
    <property type="entry name" value="MEMBRANE TRANSPORTER PROTEIN YJNA-RELATED"/>
    <property type="match status" value="1"/>
</dbReference>
<feature type="transmembrane region" description="Helical" evidence="6">
    <location>
        <begin position="42"/>
        <end position="60"/>
    </location>
</feature>
<dbReference type="AlphaFoldDB" id="A0A8J6MC18"/>
<name>A0A8J6MC18_9FIRM</name>
<feature type="transmembrane region" description="Helical" evidence="6">
    <location>
        <begin position="98"/>
        <end position="117"/>
    </location>
</feature>
<sequence length="121" mass="12518">MSEWVLPLAVGAATGVLSGFGVGGGTLLLVYMTAFAGVDQHLAQGINLLYFLPAGLMALPAHVKNGYIEKPVLLPAIGAGLVCAALAAWAATAMEVGLLRKFFGAFLIVVGLMELFGRTKE</sequence>
<keyword evidence="5 6" id="KW-0472">Membrane</keyword>
<evidence type="ECO:0000256" key="2">
    <source>
        <dbReference type="ARBA" id="ARBA00009142"/>
    </source>
</evidence>
<keyword evidence="4 6" id="KW-1133">Transmembrane helix</keyword>
<protein>
    <recommendedName>
        <fullName evidence="6">Probable membrane transporter protein</fullName>
    </recommendedName>
</protein>
<evidence type="ECO:0000256" key="5">
    <source>
        <dbReference type="ARBA" id="ARBA00023136"/>
    </source>
</evidence>
<comment type="similarity">
    <text evidence="2 6">Belongs to the 4-toluene sulfonate uptake permease (TSUP) (TC 2.A.102) family.</text>
</comment>
<keyword evidence="8" id="KW-1185">Reference proteome</keyword>
<feature type="transmembrane region" description="Helical" evidence="6">
    <location>
        <begin position="12"/>
        <end position="36"/>
    </location>
</feature>
<evidence type="ECO:0000313" key="8">
    <source>
        <dbReference type="Proteomes" id="UP000628736"/>
    </source>
</evidence>
<dbReference type="Proteomes" id="UP000628736">
    <property type="component" value="Unassembled WGS sequence"/>
</dbReference>
<evidence type="ECO:0000256" key="3">
    <source>
        <dbReference type="ARBA" id="ARBA00022692"/>
    </source>
</evidence>
<proteinExistence type="inferred from homology"/>
<evidence type="ECO:0000313" key="7">
    <source>
        <dbReference type="EMBL" id="MBC5721371.1"/>
    </source>
</evidence>
<dbReference type="EMBL" id="JACOPO010000001">
    <property type="protein sequence ID" value="MBC5721371.1"/>
    <property type="molecule type" value="Genomic_DNA"/>
</dbReference>
<comment type="subcellular location">
    <subcellularLocation>
        <location evidence="6">Cell membrane</location>
        <topology evidence="6">Multi-pass membrane protein</topology>
    </subcellularLocation>
    <subcellularLocation>
        <location evidence="1">Membrane</location>
        <topology evidence="1">Multi-pass membrane protein</topology>
    </subcellularLocation>
</comment>